<dbReference type="PROSITE" id="PS51257">
    <property type="entry name" value="PROKAR_LIPOPROTEIN"/>
    <property type="match status" value="1"/>
</dbReference>
<dbReference type="RefSeq" id="WP_227261799.1">
    <property type="nucleotide sequence ID" value="NZ_BAAADU010000002.1"/>
</dbReference>
<accession>A0AAV3SZD0</accession>
<dbReference type="SMART" id="SM00564">
    <property type="entry name" value="PQQ"/>
    <property type="match status" value="5"/>
</dbReference>
<sequence>MPSRRQFLGAAGASALAATAGCSLLDDRNELRSDYPGVAFEDGWRSFGHDHANTRFARDATPLSDPETASVVERPPSWTGTTSTDDRVFVSDDEWVHAFDTASRERVWRAETRTRFPPTVIDGVAYTAAGSELRGFDVDSGDLVAQVEFPAQVVTPPAVSVDSQRFVVALADGRVAGVGRYDGDVWTRSVWGNIVSMPSVHRSVTAVATATGEVYVFRTDGTPVWRTNLGARDLQSPVVGDERVYVNGHYGTLAALSRRTGEVVWERDEGAGWRALAFDGPRLYSGTGALDAHSVETGEVVWSYGPEDANVRCAPAVAGDTVFVGRDDGVLAALDRESGDEKWTLPLGGYLGPSVTATDGLVVATGQNDEGSRTTFVVQS</sequence>
<feature type="region of interest" description="Disordered" evidence="1">
    <location>
        <begin position="58"/>
        <end position="83"/>
    </location>
</feature>
<dbReference type="Proteomes" id="UP001500194">
    <property type="component" value="Unassembled WGS sequence"/>
</dbReference>
<feature type="domain" description="Pyrrolo-quinoline quinone repeat" evidence="2">
    <location>
        <begin position="79"/>
        <end position="190"/>
    </location>
</feature>
<dbReference type="InterPro" id="IPR015943">
    <property type="entry name" value="WD40/YVTN_repeat-like_dom_sf"/>
</dbReference>
<dbReference type="PANTHER" id="PTHR34512:SF30">
    <property type="entry name" value="OUTER MEMBRANE PROTEIN ASSEMBLY FACTOR BAMB"/>
    <property type="match status" value="1"/>
</dbReference>
<protein>
    <recommendedName>
        <fullName evidence="2">Pyrrolo-quinoline quinone repeat domain-containing protein</fullName>
    </recommendedName>
</protein>
<dbReference type="GeneID" id="68572395"/>
<comment type="caution">
    <text evidence="3">The sequence shown here is derived from an EMBL/GenBank/DDBJ whole genome shotgun (WGS) entry which is preliminary data.</text>
</comment>
<dbReference type="InterPro" id="IPR018391">
    <property type="entry name" value="PQQ_b-propeller_rpt"/>
</dbReference>
<dbReference type="SUPFAM" id="SSF50998">
    <property type="entry name" value="Quinoprotein alcohol dehydrogenase-like"/>
    <property type="match status" value="2"/>
</dbReference>
<dbReference type="InterPro" id="IPR006311">
    <property type="entry name" value="TAT_signal"/>
</dbReference>
<dbReference type="Pfam" id="PF13360">
    <property type="entry name" value="PQQ_2"/>
    <property type="match status" value="2"/>
</dbReference>
<organism evidence="3 4">
    <name type="scientific">Salarchaeum japonicum</name>
    <dbReference type="NCBI Taxonomy" id="555573"/>
    <lineage>
        <taxon>Archaea</taxon>
        <taxon>Methanobacteriati</taxon>
        <taxon>Methanobacteriota</taxon>
        <taxon>Stenosarchaea group</taxon>
        <taxon>Halobacteria</taxon>
        <taxon>Halobacteriales</taxon>
        <taxon>Halobacteriaceae</taxon>
    </lineage>
</organism>
<evidence type="ECO:0000313" key="3">
    <source>
        <dbReference type="EMBL" id="GAA0645677.1"/>
    </source>
</evidence>
<reference evidence="3 4" key="1">
    <citation type="journal article" date="2019" name="Int. J. Syst. Evol. Microbiol.">
        <title>The Global Catalogue of Microorganisms (GCM) 10K type strain sequencing project: providing services to taxonomists for standard genome sequencing and annotation.</title>
        <authorList>
            <consortium name="The Broad Institute Genomics Platform"/>
            <consortium name="The Broad Institute Genome Sequencing Center for Infectious Disease"/>
            <person name="Wu L."/>
            <person name="Ma J."/>
        </authorList>
    </citation>
    <scope>NUCLEOTIDE SEQUENCE [LARGE SCALE GENOMIC DNA]</scope>
    <source>
        <strain evidence="3 4">JCM 16327</strain>
    </source>
</reference>
<dbReference type="InterPro" id="IPR002372">
    <property type="entry name" value="PQQ_rpt_dom"/>
</dbReference>
<dbReference type="EMBL" id="BAAADU010000002">
    <property type="protein sequence ID" value="GAA0645677.1"/>
    <property type="molecule type" value="Genomic_DNA"/>
</dbReference>
<dbReference type="InterPro" id="IPR011047">
    <property type="entry name" value="Quinoprotein_ADH-like_sf"/>
</dbReference>
<evidence type="ECO:0000259" key="2">
    <source>
        <dbReference type="Pfam" id="PF13360"/>
    </source>
</evidence>
<dbReference type="PROSITE" id="PS51318">
    <property type="entry name" value="TAT"/>
    <property type="match status" value="1"/>
</dbReference>
<dbReference type="AlphaFoldDB" id="A0AAV3SZD0"/>
<evidence type="ECO:0000313" key="4">
    <source>
        <dbReference type="Proteomes" id="UP001500194"/>
    </source>
</evidence>
<dbReference type="PANTHER" id="PTHR34512">
    <property type="entry name" value="CELL SURFACE PROTEIN"/>
    <property type="match status" value="1"/>
</dbReference>
<gene>
    <name evidence="3" type="ORF">GCM10009019_04880</name>
</gene>
<proteinExistence type="predicted"/>
<dbReference type="Gene3D" id="2.130.10.10">
    <property type="entry name" value="YVTN repeat-like/Quinoprotein amine dehydrogenase"/>
    <property type="match status" value="1"/>
</dbReference>
<dbReference type="Gene3D" id="2.40.128.630">
    <property type="match status" value="1"/>
</dbReference>
<name>A0AAV3SZD0_9EURY</name>
<evidence type="ECO:0000256" key="1">
    <source>
        <dbReference type="SAM" id="MobiDB-lite"/>
    </source>
</evidence>
<feature type="domain" description="Pyrrolo-quinoline quinone repeat" evidence="2">
    <location>
        <begin position="251"/>
        <end position="357"/>
    </location>
</feature>
<keyword evidence="4" id="KW-1185">Reference proteome</keyword>